<reference evidence="1" key="1">
    <citation type="submission" date="2020-10" db="EMBL/GenBank/DDBJ databases">
        <authorList>
            <person name="Gilroy R."/>
        </authorList>
    </citation>
    <scope>NUCLEOTIDE SEQUENCE</scope>
    <source>
        <strain evidence="1">G3-3990</strain>
    </source>
</reference>
<evidence type="ECO:0000313" key="2">
    <source>
        <dbReference type="Proteomes" id="UP000823641"/>
    </source>
</evidence>
<dbReference type="NCBIfam" id="TIGR01909">
    <property type="entry name" value="C_GCAxxG_C_C"/>
    <property type="match status" value="1"/>
</dbReference>
<dbReference type="InterPro" id="IPR010181">
    <property type="entry name" value="CGCAxxGCC_motif"/>
</dbReference>
<gene>
    <name evidence="1" type="ORF">IAA73_04260</name>
</gene>
<protein>
    <submittedName>
        <fullName evidence="1">C_GCAxxG_C_C family protein</fullName>
    </submittedName>
</protein>
<name>A0A9D9HST7_9BACT</name>
<dbReference type="Proteomes" id="UP000823641">
    <property type="component" value="Unassembled WGS sequence"/>
</dbReference>
<comment type="caution">
    <text evidence="1">The sequence shown here is derived from an EMBL/GenBank/DDBJ whole genome shotgun (WGS) entry which is preliminary data.</text>
</comment>
<evidence type="ECO:0000313" key="1">
    <source>
        <dbReference type="EMBL" id="MBO8459531.1"/>
    </source>
</evidence>
<dbReference type="EMBL" id="JADIMG010000044">
    <property type="protein sequence ID" value="MBO8459531.1"/>
    <property type="molecule type" value="Genomic_DNA"/>
</dbReference>
<dbReference type="AlphaFoldDB" id="A0A9D9HST7"/>
<reference evidence="1" key="2">
    <citation type="journal article" date="2021" name="PeerJ">
        <title>Extensive microbial diversity within the chicken gut microbiome revealed by metagenomics and culture.</title>
        <authorList>
            <person name="Gilroy R."/>
            <person name="Ravi A."/>
            <person name="Getino M."/>
            <person name="Pursley I."/>
            <person name="Horton D.L."/>
            <person name="Alikhan N.F."/>
            <person name="Baker D."/>
            <person name="Gharbi K."/>
            <person name="Hall N."/>
            <person name="Watson M."/>
            <person name="Adriaenssens E.M."/>
            <person name="Foster-Nyarko E."/>
            <person name="Jarju S."/>
            <person name="Secka A."/>
            <person name="Antonio M."/>
            <person name="Oren A."/>
            <person name="Chaudhuri R.R."/>
            <person name="La Ragione R."/>
            <person name="Hildebrand F."/>
            <person name="Pallen M.J."/>
        </authorList>
    </citation>
    <scope>NUCLEOTIDE SEQUENCE</scope>
    <source>
        <strain evidence="1">G3-3990</strain>
    </source>
</reference>
<dbReference type="Pfam" id="PF09719">
    <property type="entry name" value="C_GCAxxG_C_C"/>
    <property type="match status" value="1"/>
</dbReference>
<proteinExistence type="predicted"/>
<organism evidence="1 2">
    <name type="scientific">Candidatus Gallipaludibacter merdavium</name>
    <dbReference type="NCBI Taxonomy" id="2840839"/>
    <lineage>
        <taxon>Bacteria</taxon>
        <taxon>Pseudomonadati</taxon>
        <taxon>Bacteroidota</taxon>
        <taxon>Bacteroidia</taxon>
        <taxon>Bacteroidales</taxon>
        <taxon>Candidatus Gallipaludibacter</taxon>
    </lineage>
</organism>
<sequence length="159" mass="17501">MCMEDRIQKAVALFKEGYNCSQSVVGAFADLYGFDPKKAMRFAASFGGGIGRMRMTCGAACGMFTLVGLEKSASDGADREGKSANYKDVQRLAQQFKEENGSLICAELLGLNKDTSITPNAEARTESYYKKRPCSMMVETAARLFAEYYKELHPEVAIQ</sequence>
<accession>A0A9D9HST7</accession>